<evidence type="ECO:0000259" key="1">
    <source>
        <dbReference type="PROSITE" id="PS50181"/>
    </source>
</evidence>
<name>A0A384JCD3_BOTFB</name>
<keyword evidence="3" id="KW-1185">Reference proteome</keyword>
<reference evidence="2 3" key="2">
    <citation type="journal article" date="2012" name="Eukaryot. Cell">
        <title>Genome update of Botrytis cinerea strains B05.10 and T4.</title>
        <authorList>
            <person name="Staats M."/>
            <person name="van Kan J.A."/>
        </authorList>
    </citation>
    <scope>NUCLEOTIDE SEQUENCE [LARGE SCALE GENOMIC DNA]</scope>
    <source>
        <strain evidence="2 3">B05.10</strain>
    </source>
</reference>
<dbReference type="RefSeq" id="XP_024547701.1">
    <property type="nucleotide sequence ID" value="XM_024691928.1"/>
</dbReference>
<evidence type="ECO:0000313" key="3">
    <source>
        <dbReference type="Proteomes" id="UP000001798"/>
    </source>
</evidence>
<reference evidence="2 3" key="1">
    <citation type="journal article" date="2011" name="PLoS Genet.">
        <title>Genomic analysis of the necrotrophic fungal pathogens Sclerotinia sclerotiorum and Botrytis cinerea.</title>
        <authorList>
            <person name="Amselem J."/>
            <person name="Cuomo C.A."/>
            <person name="van Kan J.A."/>
            <person name="Viaud M."/>
            <person name="Benito E.P."/>
            <person name="Couloux A."/>
            <person name="Coutinho P.M."/>
            <person name="de Vries R.P."/>
            <person name="Dyer P.S."/>
            <person name="Fillinger S."/>
            <person name="Fournier E."/>
            <person name="Gout L."/>
            <person name="Hahn M."/>
            <person name="Kohn L."/>
            <person name="Lapalu N."/>
            <person name="Plummer K.M."/>
            <person name="Pradier J.M."/>
            <person name="Quevillon E."/>
            <person name="Sharon A."/>
            <person name="Simon A."/>
            <person name="ten Have A."/>
            <person name="Tudzynski B."/>
            <person name="Tudzynski P."/>
            <person name="Wincker P."/>
            <person name="Andrew M."/>
            <person name="Anthouard V."/>
            <person name="Beever R.E."/>
            <person name="Beffa R."/>
            <person name="Benoit I."/>
            <person name="Bouzid O."/>
            <person name="Brault B."/>
            <person name="Chen Z."/>
            <person name="Choquer M."/>
            <person name="Collemare J."/>
            <person name="Cotton P."/>
            <person name="Danchin E.G."/>
            <person name="Da Silva C."/>
            <person name="Gautier A."/>
            <person name="Giraud C."/>
            <person name="Giraud T."/>
            <person name="Gonzalez C."/>
            <person name="Grossetete S."/>
            <person name="Guldener U."/>
            <person name="Henrissat B."/>
            <person name="Howlett B.J."/>
            <person name="Kodira C."/>
            <person name="Kretschmer M."/>
            <person name="Lappartient A."/>
            <person name="Leroch M."/>
            <person name="Levis C."/>
            <person name="Mauceli E."/>
            <person name="Neuveglise C."/>
            <person name="Oeser B."/>
            <person name="Pearson M."/>
            <person name="Poulain J."/>
            <person name="Poussereau N."/>
            <person name="Quesneville H."/>
            <person name="Rascle C."/>
            <person name="Schumacher J."/>
            <person name="Segurens B."/>
            <person name="Sexton A."/>
            <person name="Silva E."/>
            <person name="Sirven C."/>
            <person name="Soanes D.M."/>
            <person name="Talbot N.J."/>
            <person name="Templeton M."/>
            <person name="Yandava C."/>
            <person name="Yarden O."/>
            <person name="Zeng Q."/>
            <person name="Rollins J.A."/>
            <person name="Lebrun M.H."/>
            <person name="Dickman M."/>
        </authorList>
    </citation>
    <scope>NUCLEOTIDE SEQUENCE [LARGE SCALE GENOMIC DNA]</scope>
    <source>
        <strain evidence="2 3">B05.10</strain>
    </source>
</reference>
<feature type="domain" description="F-box" evidence="1">
    <location>
        <begin position="330"/>
        <end position="372"/>
    </location>
</feature>
<proteinExistence type="predicted"/>
<dbReference type="OrthoDB" id="3543013at2759"/>
<dbReference type="VEuPathDB" id="FungiDB:Bcin03g03960"/>
<evidence type="ECO:0000313" key="2">
    <source>
        <dbReference type="EMBL" id="ATZ48150.1"/>
    </source>
</evidence>
<dbReference type="Proteomes" id="UP000001798">
    <property type="component" value="Chromosome 3"/>
</dbReference>
<dbReference type="InterPro" id="IPR001810">
    <property type="entry name" value="F-box_dom"/>
</dbReference>
<dbReference type="GeneID" id="5441237"/>
<dbReference type="KEGG" id="bfu:BCIN_03g03960"/>
<dbReference type="AlphaFoldDB" id="A0A384JCD3"/>
<protein>
    <recommendedName>
        <fullName evidence="1">F-box domain-containing protein</fullName>
    </recommendedName>
</protein>
<sequence>MPKRKNKPSRADCLRRDTAHVESHTGLKIVEGSFLVITINNDCLLQAHSTGDNSLLARLPAYLQDARRIRIEMFCRYPRIRQVREDTIRKIELLTRMRELLNKSKIIDRLEVVFHTGQEKLDPYIPQLRAVIPLYNLNFRKWTLHCHWSRGLKTIEVKRDSELERKIISHPWLKFLHRRHLIIKIDHTKKCKVRKGIKYEDECEELKESFFIILPLFLSQAMDIHIEVTPLKRKYLLVRMFDNRKMMIDKMVRLINRYRNVNKVKVVFLADEYKADYPNFASYFLGLRPNWRPFEVLDEGNGRETPVSSLAKHRTSELRKSNNYGASSAGNRLTNLPGEIFNIIIAQLPPVSANSLRACNKLLENLINPQRL</sequence>
<gene>
    <name evidence="2" type="ORF">BCIN_03g03960</name>
</gene>
<organism evidence="2 3">
    <name type="scientific">Botryotinia fuckeliana (strain B05.10)</name>
    <name type="common">Noble rot fungus</name>
    <name type="synonym">Botrytis cinerea</name>
    <dbReference type="NCBI Taxonomy" id="332648"/>
    <lineage>
        <taxon>Eukaryota</taxon>
        <taxon>Fungi</taxon>
        <taxon>Dikarya</taxon>
        <taxon>Ascomycota</taxon>
        <taxon>Pezizomycotina</taxon>
        <taxon>Leotiomycetes</taxon>
        <taxon>Helotiales</taxon>
        <taxon>Sclerotiniaceae</taxon>
        <taxon>Botrytis</taxon>
    </lineage>
</organism>
<accession>A0A384JCD3</accession>
<dbReference type="EMBL" id="CP009807">
    <property type="protein sequence ID" value="ATZ48150.1"/>
    <property type="molecule type" value="Genomic_DNA"/>
</dbReference>
<dbReference type="PROSITE" id="PS50181">
    <property type="entry name" value="FBOX"/>
    <property type="match status" value="1"/>
</dbReference>
<reference evidence="2 3" key="3">
    <citation type="journal article" date="2017" name="Mol. Plant Pathol.">
        <title>A gapless genome sequence of the fungus Botrytis cinerea.</title>
        <authorList>
            <person name="Van Kan J.A."/>
            <person name="Stassen J.H."/>
            <person name="Mosbach A."/>
            <person name="Van Der Lee T.A."/>
            <person name="Faino L."/>
            <person name="Farmer A.D."/>
            <person name="Papasotiriou D.G."/>
            <person name="Zhou S."/>
            <person name="Seidl M.F."/>
            <person name="Cottam E."/>
            <person name="Edel D."/>
            <person name="Hahn M."/>
            <person name="Schwartz D.C."/>
            <person name="Dietrich R.A."/>
            <person name="Widdison S."/>
            <person name="Scalliet G."/>
        </authorList>
    </citation>
    <scope>NUCLEOTIDE SEQUENCE [LARGE SCALE GENOMIC DNA]</scope>
    <source>
        <strain evidence="2 3">B05.10</strain>
    </source>
</reference>